<dbReference type="InterPro" id="IPR015943">
    <property type="entry name" value="WD40/YVTN_repeat-like_dom_sf"/>
</dbReference>
<gene>
    <name evidence="2" type="ORF">ABS311_04890</name>
</gene>
<dbReference type="GO" id="GO:0008168">
    <property type="term" value="F:methyltransferase activity"/>
    <property type="evidence" value="ECO:0007669"/>
    <property type="project" value="UniProtKB-KW"/>
</dbReference>
<dbReference type="SUPFAM" id="SSF51004">
    <property type="entry name" value="C-terminal (heme d1) domain of cytochrome cd1-nitrite reductase"/>
    <property type="match status" value="1"/>
</dbReference>
<evidence type="ECO:0000313" key="2">
    <source>
        <dbReference type="EMBL" id="MER2491214.1"/>
    </source>
</evidence>
<keyword evidence="3" id="KW-1185">Reference proteome</keyword>
<dbReference type="Gene3D" id="2.130.10.10">
    <property type="entry name" value="YVTN repeat-like/Quinoprotein amine dehydrogenase"/>
    <property type="match status" value="1"/>
</dbReference>
<feature type="chain" id="PRO_5045453626" evidence="1">
    <location>
        <begin position="21"/>
        <end position="462"/>
    </location>
</feature>
<keyword evidence="2" id="KW-0808">Transferase</keyword>
<evidence type="ECO:0000256" key="1">
    <source>
        <dbReference type="SAM" id="SignalP"/>
    </source>
</evidence>
<comment type="caution">
    <text evidence="2">The sequence shown here is derived from an EMBL/GenBank/DDBJ whole genome shotgun (WGS) entry which is preliminary data.</text>
</comment>
<proteinExistence type="predicted"/>
<evidence type="ECO:0000313" key="3">
    <source>
        <dbReference type="Proteomes" id="UP001467690"/>
    </source>
</evidence>
<protein>
    <submittedName>
        <fullName evidence="2">5-methyltetrahydrofolate--homocysteine methyltransferase</fullName>
    </submittedName>
</protein>
<dbReference type="InterPro" id="IPR011048">
    <property type="entry name" value="Haem_d1_sf"/>
</dbReference>
<organism evidence="2 3">
    <name type="scientific">Catenovulum sediminis</name>
    <dbReference type="NCBI Taxonomy" id="1740262"/>
    <lineage>
        <taxon>Bacteria</taxon>
        <taxon>Pseudomonadati</taxon>
        <taxon>Pseudomonadota</taxon>
        <taxon>Gammaproteobacteria</taxon>
        <taxon>Alteromonadales</taxon>
        <taxon>Alteromonadaceae</taxon>
        <taxon>Catenovulum</taxon>
    </lineage>
</organism>
<reference evidence="2 3" key="1">
    <citation type="submission" date="2024-06" db="EMBL/GenBank/DDBJ databases">
        <authorList>
            <person name="Chen R.Y."/>
        </authorList>
    </citation>
    <scope>NUCLEOTIDE SEQUENCE [LARGE SCALE GENOMIC DNA]</scope>
    <source>
        <strain evidence="2 3">D2</strain>
    </source>
</reference>
<dbReference type="Proteomes" id="UP001467690">
    <property type="component" value="Unassembled WGS sequence"/>
</dbReference>
<dbReference type="PROSITE" id="PS51257">
    <property type="entry name" value="PROKAR_LIPOPROTEIN"/>
    <property type="match status" value="1"/>
</dbReference>
<keyword evidence="2" id="KW-0489">Methyltransferase</keyword>
<keyword evidence="1" id="KW-0732">Signal</keyword>
<sequence>MKLYRLNLLAVAISTLLLSACGDSETTIVEKDPIQTDPDDGHDHSDGYLIESAGRLAVSVADSNEVAIYDLDNNQLLQNIAVSFEGGALSYSAGFRYATVTHRGQDQVEFIDGGLWREDHGEHLHDYKQAPALSSYKLMGSRPTHLVKHDGKLAVFYDGNSETGEVSSVEVLSDTDIANQTQSLPAFSYSVNMHGVAEPNGEYVFASIRRDDALSTSANKILPDQVGVFHLHDDEYELDHTFVESCPDLHGAAQNEEVQVFGCSDGVLVTQKDGSEFTSAKIANIDSLDGLRVGTIYGHEHLHSFIGVASQHGGGEALLVQINPEENEMDDIDWQPLTDAHPVSYAFSADAEHFLILDNLGYLTILSAEEHDGHKHWAFDRRVDISQQDVADMPDNHSFSMTVAQNGHFVYIADPIARHVLKLDLESDATSEFELNVLPKAITWLGIAEHEDDHADEHDHDH</sequence>
<name>A0ABV1RE74_9ALTE</name>
<accession>A0ABV1RE74</accession>
<feature type="signal peptide" evidence="1">
    <location>
        <begin position="1"/>
        <end position="20"/>
    </location>
</feature>
<dbReference type="GO" id="GO:0032259">
    <property type="term" value="P:methylation"/>
    <property type="evidence" value="ECO:0007669"/>
    <property type="project" value="UniProtKB-KW"/>
</dbReference>
<dbReference type="EMBL" id="JBELOE010000093">
    <property type="protein sequence ID" value="MER2491214.1"/>
    <property type="molecule type" value="Genomic_DNA"/>
</dbReference>